<protein>
    <recommendedName>
        <fullName evidence="3">Major facilitator superfamily (MFS) profile domain-containing protein</fullName>
    </recommendedName>
</protein>
<dbReference type="Proteomes" id="UP000293360">
    <property type="component" value="Unassembled WGS sequence"/>
</dbReference>
<dbReference type="Gene3D" id="1.20.1250.20">
    <property type="entry name" value="MFS general substrate transporter like domains"/>
    <property type="match status" value="1"/>
</dbReference>
<dbReference type="OrthoDB" id="2261376at2759"/>
<dbReference type="STRING" id="155417.A0A4Q4T1H9"/>
<dbReference type="AlphaFoldDB" id="A0A4Q4T1H9"/>
<name>A0A4Q4T1H9_9PEZI</name>
<keyword evidence="2" id="KW-1185">Reference proteome</keyword>
<evidence type="ECO:0000313" key="2">
    <source>
        <dbReference type="Proteomes" id="UP000293360"/>
    </source>
</evidence>
<organism evidence="1 2">
    <name type="scientific">Monosporascus ibericus</name>
    <dbReference type="NCBI Taxonomy" id="155417"/>
    <lineage>
        <taxon>Eukaryota</taxon>
        <taxon>Fungi</taxon>
        <taxon>Dikarya</taxon>
        <taxon>Ascomycota</taxon>
        <taxon>Pezizomycotina</taxon>
        <taxon>Sordariomycetes</taxon>
        <taxon>Xylariomycetidae</taxon>
        <taxon>Xylariales</taxon>
        <taxon>Xylariales incertae sedis</taxon>
        <taxon>Monosporascus</taxon>
    </lineage>
</organism>
<evidence type="ECO:0008006" key="3">
    <source>
        <dbReference type="Google" id="ProtNLM"/>
    </source>
</evidence>
<comment type="caution">
    <text evidence="1">The sequence shown here is derived from an EMBL/GenBank/DDBJ whole genome shotgun (WGS) entry which is preliminary data.</text>
</comment>
<dbReference type="EMBL" id="QJNU01000597">
    <property type="protein sequence ID" value="RYO93024.1"/>
    <property type="molecule type" value="Genomic_DNA"/>
</dbReference>
<reference evidence="1 2" key="1">
    <citation type="submission" date="2018-06" db="EMBL/GenBank/DDBJ databases">
        <title>Complete Genomes of Monosporascus.</title>
        <authorList>
            <person name="Robinson A.J."/>
            <person name="Natvig D.O."/>
        </authorList>
    </citation>
    <scope>NUCLEOTIDE SEQUENCE [LARGE SCALE GENOMIC DNA]</scope>
    <source>
        <strain evidence="1 2">CBS 110550</strain>
    </source>
</reference>
<proteinExistence type="predicted"/>
<accession>A0A4Q4T1H9</accession>
<evidence type="ECO:0000313" key="1">
    <source>
        <dbReference type="EMBL" id="RYO93024.1"/>
    </source>
</evidence>
<dbReference type="InterPro" id="IPR036259">
    <property type="entry name" value="MFS_trans_sf"/>
</dbReference>
<sequence>MDASVERKPFREAIWPVLACGAGLFSDGYINNVIGSVTTVLTYQYGDLYKNSTAKLYVADIAFAGTASIL</sequence>
<gene>
    <name evidence="1" type="ORF">DL764_008044</name>
</gene>